<comment type="caution">
    <text evidence="1">The sequence shown here is derived from an EMBL/GenBank/DDBJ whole genome shotgun (WGS) entry which is preliminary data.</text>
</comment>
<dbReference type="EMBL" id="BLLF01002726">
    <property type="protein sequence ID" value="GFH25124.1"/>
    <property type="molecule type" value="Genomic_DNA"/>
</dbReference>
<keyword evidence="2" id="KW-1185">Reference proteome</keyword>
<gene>
    <name evidence="1" type="ORF">HaLaN_23037</name>
</gene>
<evidence type="ECO:0000313" key="2">
    <source>
        <dbReference type="Proteomes" id="UP000485058"/>
    </source>
</evidence>
<dbReference type="Proteomes" id="UP000485058">
    <property type="component" value="Unassembled WGS sequence"/>
</dbReference>
<organism evidence="1 2">
    <name type="scientific">Haematococcus lacustris</name>
    <name type="common">Green alga</name>
    <name type="synonym">Haematococcus pluvialis</name>
    <dbReference type="NCBI Taxonomy" id="44745"/>
    <lineage>
        <taxon>Eukaryota</taxon>
        <taxon>Viridiplantae</taxon>
        <taxon>Chlorophyta</taxon>
        <taxon>core chlorophytes</taxon>
        <taxon>Chlorophyceae</taxon>
        <taxon>CS clade</taxon>
        <taxon>Chlamydomonadales</taxon>
        <taxon>Haematococcaceae</taxon>
        <taxon>Haematococcus</taxon>
    </lineage>
</organism>
<name>A0A6A0A121_HAELA</name>
<reference evidence="1 2" key="1">
    <citation type="submission" date="2020-02" db="EMBL/GenBank/DDBJ databases">
        <title>Draft genome sequence of Haematococcus lacustris strain NIES-144.</title>
        <authorList>
            <person name="Morimoto D."/>
            <person name="Nakagawa S."/>
            <person name="Yoshida T."/>
            <person name="Sawayama S."/>
        </authorList>
    </citation>
    <scope>NUCLEOTIDE SEQUENCE [LARGE SCALE GENOMIC DNA]</scope>
    <source>
        <strain evidence="1 2">NIES-144</strain>
    </source>
</reference>
<evidence type="ECO:0000313" key="1">
    <source>
        <dbReference type="EMBL" id="GFH25124.1"/>
    </source>
</evidence>
<sequence>MPEHSTPA</sequence>
<feature type="non-terminal residue" evidence="1">
    <location>
        <position position="1"/>
    </location>
</feature>
<accession>A0A6A0A121</accession>
<proteinExistence type="predicted"/>
<protein>
    <submittedName>
        <fullName evidence="1">Uncharacterized protein</fullName>
    </submittedName>
</protein>